<dbReference type="PROSITE" id="PS50172">
    <property type="entry name" value="BRCT"/>
    <property type="match status" value="1"/>
</dbReference>
<dbReference type="PROSITE" id="PS51977">
    <property type="entry name" value="WGR"/>
    <property type="match status" value="1"/>
</dbReference>
<dbReference type="PANTHER" id="PTHR10459">
    <property type="entry name" value="DNA LIGASE"/>
    <property type="match status" value="1"/>
</dbReference>
<dbReference type="GO" id="GO:0070212">
    <property type="term" value="P:protein poly-ADP-ribosylation"/>
    <property type="evidence" value="ECO:0007669"/>
    <property type="project" value="TreeGrafter"/>
</dbReference>
<keyword evidence="11" id="KW-0238">DNA-binding</keyword>
<keyword evidence="5" id="KW-0479">Metal-binding</keyword>
<dbReference type="CDD" id="cd01437">
    <property type="entry name" value="parp_like"/>
    <property type="match status" value="1"/>
</dbReference>
<dbReference type="EMBL" id="JAABOA010000600">
    <property type="protein sequence ID" value="KAF9583758.1"/>
    <property type="molecule type" value="Genomic_DNA"/>
</dbReference>
<keyword evidence="12" id="KW-0539">Nucleus</keyword>
<dbReference type="GO" id="GO:0003950">
    <property type="term" value="F:NAD+ poly-ADP-ribosyltransferase activity"/>
    <property type="evidence" value="ECO:0007669"/>
    <property type="project" value="UniProtKB-UniRule"/>
</dbReference>
<dbReference type="GO" id="GO:0016779">
    <property type="term" value="F:nucleotidyltransferase activity"/>
    <property type="evidence" value="ECO:0007669"/>
    <property type="project" value="UniProtKB-KW"/>
</dbReference>
<keyword evidence="9" id="KW-0862">Zinc</keyword>
<dbReference type="InterPro" id="IPR001357">
    <property type="entry name" value="BRCT_dom"/>
</dbReference>
<dbReference type="SMART" id="SM00773">
    <property type="entry name" value="WGR"/>
    <property type="match status" value="1"/>
</dbReference>
<feature type="domain" description="PARP alpha-helical" evidence="19">
    <location>
        <begin position="317"/>
        <end position="435"/>
    </location>
</feature>
<evidence type="ECO:0000256" key="2">
    <source>
        <dbReference type="ARBA" id="ARBA00022676"/>
    </source>
</evidence>
<organism evidence="21 22">
    <name type="scientific">Lunasporangiospora selenospora</name>
    <dbReference type="NCBI Taxonomy" id="979761"/>
    <lineage>
        <taxon>Eukaryota</taxon>
        <taxon>Fungi</taxon>
        <taxon>Fungi incertae sedis</taxon>
        <taxon>Mucoromycota</taxon>
        <taxon>Mortierellomycotina</taxon>
        <taxon>Mortierellomycetes</taxon>
        <taxon>Mortierellales</taxon>
        <taxon>Mortierellaceae</taxon>
        <taxon>Lunasporangiospora</taxon>
    </lineage>
</organism>
<dbReference type="OrthoDB" id="2017365at2759"/>
<dbReference type="AlphaFoldDB" id="A0A9P6FXR4"/>
<sequence>MPPKKALFQDCVFSVAGTAAPGYTQSSFADYLIAHPIAATASSSVTRKVTHVITTEAEVARKSLKIVRAQTMDIPLVSADWILDSVAKRKRLDITKYLLGEDNTTASTTSTPAATIAVSPTSTSPASPVTPPATAPRTTRGKRKVEDLDDSDESKQIDKKVKELSSTVSKATVKSTIKRPPIDHSCRVSSTYQVYIDDEIAWNARLNQTNIGQNNNKFYLIQLLENTTLSQFAVFSHWGRVGATGQSSTDYSVTLDGAKGIFEKKFKDKTKNNWAERDDFQKYPGKYHLLPPDDGEDDEEETEEVEMETKEDVVIPDSKLHPKVQSLMELIFNQSMMNRQMQELDYDAKKMPLGKLAKSTILHGYLVLKKLGEALNKKKPDSKELMDLSSEFYTVIPHSFGMRTPPVIKDPQTLKKKLEMMEALGEIEIAQKLMKENKQIQEALSINPLDSQFASLKLNKLDALDRESERFQMIERFVKNTHGATHSAYKLNIEEVFDMDREGEMARFDETGFSKFHNRRLLWHGSRLTNFVGILSQGLRIAPPEAPVSGYMFGKGVYFADCVSKSANYCSTNTGSSTGLMLLCEVALGDMHEIKHSDYYACTNSKNAGKHSTKGLGFSYPDENHDEIVDNGMRVQCGPMTTAASTSTSTPTGFGFNHGYGLQYNEYIVYDVSQIKMRYLIRMDFGYKRLW</sequence>
<evidence type="ECO:0000256" key="16">
    <source>
        <dbReference type="SAM" id="MobiDB-lite"/>
    </source>
</evidence>
<evidence type="ECO:0000256" key="1">
    <source>
        <dbReference type="ARBA" id="ARBA00004123"/>
    </source>
</evidence>
<dbReference type="InterPro" id="IPR004102">
    <property type="entry name" value="Poly(ADP-ribose)pol_reg_dom"/>
</dbReference>
<evidence type="ECO:0000256" key="14">
    <source>
        <dbReference type="ARBA" id="ARBA00033987"/>
    </source>
</evidence>
<evidence type="ECO:0000256" key="8">
    <source>
        <dbReference type="ARBA" id="ARBA00022771"/>
    </source>
</evidence>
<keyword evidence="7" id="KW-0013">ADP-ribosylation</keyword>
<dbReference type="InterPro" id="IPR050800">
    <property type="entry name" value="ARTD/PARP"/>
</dbReference>
<dbReference type="InterPro" id="IPR008893">
    <property type="entry name" value="WGR_domain"/>
</dbReference>
<protein>
    <recommendedName>
        <fullName evidence="15">Poly [ADP-ribose] polymerase</fullName>
        <shortName evidence="15">PARP</shortName>
        <ecNumber evidence="15">2.4.2.-</ecNumber>
    </recommendedName>
</protein>
<evidence type="ECO:0000313" key="22">
    <source>
        <dbReference type="Proteomes" id="UP000780801"/>
    </source>
</evidence>
<evidence type="ECO:0000256" key="12">
    <source>
        <dbReference type="ARBA" id="ARBA00023242"/>
    </source>
</evidence>
<comment type="similarity">
    <text evidence="13">Belongs to the ARTD/PARP family.</text>
</comment>
<dbReference type="SUPFAM" id="SSF47587">
    <property type="entry name" value="Domain of poly(ADP-ribose) polymerase"/>
    <property type="match status" value="1"/>
</dbReference>
<dbReference type="Gene3D" id="3.90.228.10">
    <property type="match status" value="1"/>
</dbReference>
<dbReference type="FunFam" id="3.90.228.10:FF:000002">
    <property type="entry name" value="Poly [ADP-ribose] polymerase"/>
    <property type="match status" value="1"/>
</dbReference>
<dbReference type="InterPro" id="IPR036930">
    <property type="entry name" value="WGR_dom_sf"/>
</dbReference>
<dbReference type="InterPro" id="IPR036616">
    <property type="entry name" value="Poly(ADP-ribose)pol_reg_dom_sf"/>
</dbReference>
<accession>A0A9P6FXR4</accession>
<dbReference type="InterPro" id="IPR036420">
    <property type="entry name" value="BRCT_dom_sf"/>
</dbReference>
<evidence type="ECO:0000313" key="21">
    <source>
        <dbReference type="EMBL" id="KAF9583758.1"/>
    </source>
</evidence>
<dbReference type="Proteomes" id="UP000780801">
    <property type="component" value="Unassembled WGS sequence"/>
</dbReference>
<keyword evidence="2 15" id="KW-0328">Glycosyltransferase</keyword>
<keyword evidence="3 15" id="KW-0808">Transferase</keyword>
<evidence type="ECO:0000256" key="4">
    <source>
        <dbReference type="ARBA" id="ARBA00022695"/>
    </source>
</evidence>
<dbReference type="Gene3D" id="2.20.140.10">
    <property type="entry name" value="WGR domain"/>
    <property type="match status" value="1"/>
</dbReference>
<dbReference type="SUPFAM" id="SSF142921">
    <property type="entry name" value="WGR domain-like"/>
    <property type="match status" value="1"/>
</dbReference>
<dbReference type="Pfam" id="PF05406">
    <property type="entry name" value="WGR"/>
    <property type="match status" value="1"/>
</dbReference>
<evidence type="ECO:0000256" key="7">
    <source>
        <dbReference type="ARBA" id="ARBA00022765"/>
    </source>
</evidence>
<feature type="domain" description="BRCT" evidence="17">
    <location>
        <begin position="3"/>
        <end position="99"/>
    </location>
</feature>
<dbReference type="EC" id="2.4.2.-" evidence="15"/>
<keyword evidence="6" id="KW-0677">Repeat</keyword>
<dbReference type="Pfam" id="PF02877">
    <property type="entry name" value="PARP_reg"/>
    <property type="match status" value="1"/>
</dbReference>
<dbReference type="Pfam" id="PF00644">
    <property type="entry name" value="PARP"/>
    <property type="match status" value="1"/>
</dbReference>
<evidence type="ECO:0000256" key="10">
    <source>
        <dbReference type="ARBA" id="ARBA00023027"/>
    </source>
</evidence>
<evidence type="ECO:0000256" key="6">
    <source>
        <dbReference type="ARBA" id="ARBA00022737"/>
    </source>
</evidence>
<comment type="caution">
    <text evidence="21">The sequence shown here is derived from an EMBL/GenBank/DDBJ whole genome shotgun (WGS) entry which is preliminary data.</text>
</comment>
<feature type="domain" description="WGR" evidence="20">
    <location>
        <begin position="191"/>
        <end position="287"/>
    </location>
</feature>
<feature type="compositionally biased region" description="Low complexity" evidence="16">
    <location>
        <begin position="104"/>
        <end position="127"/>
    </location>
</feature>
<evidence type="ECO:0000256" key="9">
    <source>
        <dbReference type="ARBA" id="ARBA00022833"/>
    </source>
</evidence>
<feature type="region of interest" description="Disordered" evidence="16">
    <location>
        <begin position="103"/>
        <end position="161"/>
    </location>
</feature>
<dbReference type="PROSITE" id="PS51059">
    <property type="entry name" value="PARP_CATALYTIC"/>
    <property type="match status" value="1"/>
</dbReference>
<dbReference type="GO" id="GO:1990404">
    <property type="term" value="F:NAD+-protein mono-ADP-ribosyltransferase activity"/>
    <property type="evidence" value="ECO:0007669"/>
    <property type="project" value="TreeGrafter"/>
</dbReference>
<evidence type="ECO:0000259" key="19">
    <source>
        <dbReference type="PROSITE" id="PS51060"/>
    </source>
</evidence>
<comment type="subcellular location">
    <subcellularLocation>
        <location evidence="1">Nucleus</location>
    </subcellularLocation>
</comment>
<evidence type="ECO:0000259" key="18">
    <source>
        <dbReference type="PROSITE" id="PS51059"/>
    </source>
</evidence>
<dbReference type="PANTHER" id="PTHR10459:SF60">
    <property type="entry name" value="POLY [ADP-RIBOSE] POLYMERASE 2"/>
    <property type="match status" value="1"/>
</dbReference>
<dbReference type="FunFam" id="2.20.140.10:FF:000001">
    <property type="entry name" value="Poly [ADP-ribose] polymerase"/>
    <property type="match status" value="1"/>
</dbReference>
<feature type="domain" description="PARP catalytic" evidence="18">
    <location>
        <begin position="447"/>
        <end position="691"/>
    </location>
</feature>
<gene>
    <name evidence="21" type="primary">PARP2</name>
    <name evidence="21" type="ORF">BGW38_008642</name>
</gene>
<keyword evidence="22" id="KW-1185">Reference proteome</keyword>
<dbReference type="GO" id="GO:0006302">
    <property type="term" value="P:double-strand break repair"/>
    <property type="evidence" value="ECO:0007669"/>
    <property type="project" value="TreeGrafter"/>
</dbReference>
<dbReference type="GO" id="GO:0008270">
    <property type="term" value="F:zinc ion binding"/>
    <property type="evidence" value="ECO:0007669"/>
    <property type="project" value="UniProtKB-KW"/>
</dbReference>
<evidence type="ECO:0000256" key="13">
    <source>
        <dbReference type="ARBA" id="ARBA00024347"/>
    </source>
</evidence>
<dbReference type="Gene3D" id="1.20.142.10">
    <property type="entry name" value="Poly(ADP-ribose) polymerase, regulatory domain"/>
    <property type="match status" value="1"/>
</dbReference>
<dbReference type="SUPFAM" id="SSF52113">
    <property type="entry name" value="BRCT domain"/>
    <property type="match status" value="1"/>
</dbReference>
<reference evidence="21" key="1">
    <citation type="journal article" date="2020" name="Fungal Divers.">
        <title>Resolving the Mortierellaceae phylogeny through synthesis of multi-gene phylogenetics and phylogenomics.</title>
        <authorList>
            <person name="Vandepol N."/>
            <person name="Liber J."/>
            <person name="Desiro A."/>
            <person name="Na H."/>
            <person name="Kennedy M."/>
            <person name="Barry K."/>
            <person name="Grigoriev I.V."/>
            <person name="Miller A.N."/>
            <person name="O'Donnell K."/>
            <person name="Stajich J.E."/>
            <person name="Bonito G."/>
        </authorList>
    </citation>
    <scope>NUCLEOTIDE SEQUENCE</scope>
    <source>
        <strain evidence="21">KOD1015</strain>
    </source>
</reference>
<keyword evidence="8" id="KW-0863">Zinc-finger</keyword>
<evidence type="ECO:0000259" key="20">
    <source>
        <dbReference type="PROSITE" id="PS51977"/>
    </source>
</evidence>
<evidence type="ECO:0000256" key="11">
    <source>
        <dbReference type="ARBA" id="ARBA00023125"/>
    </source>
</evidence>
<evidence type="ECO:0000256" key="3">
    <source>
        <dbReference type="ARBA" id="ARBA00022679"/>
    </source>
</evidence>
<dbReference type="SUPFAM" id="SSF56399">
    <property type="entry name" value="ADP-ribosylation"/>
    <property type="match status" value="1"/>
</dbReference>
<dbReference type="GO" id="GO:0005730">
    <property type="term" value="C:nucleolus"/>
    <property type="evidence" value="ECO:0007669"/>
    <property type="project" value="TreeGrafter"/>
</dbReference>
<evidence type="ECO:0000256" key="15">
    <source>
        <dbReference type="RuleBase" id="RU362114"/>
    </source>
</evidence>
<evidence type="ECO:0000256" key="5">
    <source>
        <dbReference type="ARBA" id="ARBA00022723"/>
    </source>
</evidence>
<comment type="catalytic activity">
    <reaction evidence="14">
        <text>NAD(+) + (ADP-D-ribosyl)n-acceptor = nicotinamide + (ADP-D-ribosyl)n+1-acceptor + H(+).</text>
        <dbReference type="EC" id="2.4.2.30"/>
    </reaction>
</comment>
<dbReference type="GO" id="GO:0003677">
    <property type="term" value="F:DNA binding"/>
    <property type="evidence" value="ECO:0007669"/>
    <property type="project" value="UniProtKB-KW"/>
</dbReference>
<dbReference type="InterPro" id="IPR012317">
    <property type="entry name" value="Poly(ADP-ribose)pol_cat_dom"/>
</dbReference>
<dbReference type="Pfam" id="PF00533">
    <property type="entry name" value="BRCT"/>
    <property type="match status" value="1"/>
</dbReference>
<keyword evidence="4" id="KW-0548">Nucleotidyltransferase</keyword>
<proteinExistence type="inferred from homology"/>
<dbReference type="SMART" id="SM00292">
    <property type="entry name" value="BRCT"/>
    <property type="match status" value="1"/>
</dbReference>
<keyword evidence="10 15" id="KW-0520">NAD</keyword>
<dbReference type="FunFam" id="1.20.142.10:FF:000001">
    <property type="entry name" value="Poly [ADP-ribose] polymerase"/>
    <property type="match status" value="1"/>
</dbReference>
<dbReference type="PROSITE" id="PS51060">
    <property type="entry name" value="PARP_ALPHA_HD"/>
    <property type="match status" value="1"/>
</dbReference>
<evidence type="ECO:0000259" key="17">
    <source>
        <dbReference type="PROSITE" id="PS50172"/>
    </source>
</evidence>
<name>A0A9P6FXR4_9FUNG</name>
<dbReference type="Gene3D" id="3.40.50.10190">
    <property type="entry name" value="BRCT domain"/>
    <property type="match status" value="1"/>
</dbReference>